<reference evidence="2 3" key="1">
    <citation type="submission" date="2022-01" db="EMBL/GenBank/DDBJ databases">
        <authorList>
            <person name="Xiong W."/>
            <person name="Schranz E."/>
        </authorList>
    </citation>
    <scope>NUCLEOTIDE SEQUENCE [LARGE SCALE GENOMIC DNA]</scope>
</reference>
<evidence type="ECO:0000313" key="3">
    <source>
        <dbReference type="Proteomes" id="UP001157418"/>
    </source>
</evidence>
<keyword evidence="1" id="KW-1133">Transmembrane helix</keyword>
<feature type="transmembrane region" description="Helical" evidence="1">
    <location>
        <begin position="51"/>
        <end position="71"/>
    </location>
</feature>
<organism evidence="2 3">
    <name type="scientific">Lactuca virosa</name>
    <dbReference type="NCBI Taxonomy" id="75947"/>
    <lineage>
        <taxon>Eukaryota</taxon>
        <taxon>Viridiplantae</taxon>
        <taxon>Streptophyta</taxon>
        <taxon>Embryophyta</taxon>
        <taxon>Tracheophyta</taxon>
        <taxon>Spermatophyta</taxon>
        <taxon>Magnoliopsida</taxon>
        <taxon>eudicotyledons</taxon>
        <taxon>Gunneridae</taxon>
        <taxon>Pentapetalae</taxon>
        <taxon>asterids</taxon>
        <taxon>campanulids</taxon>
        <taxon>Asterales</taxon>
        <taxon>Asteraceae</taxon>
        <taxon>Cichorioideae</taxon>
        <taxon>Cichorieae</taxon>
        <taxon>Lactucinae</taxon>
        <taxon>Lactuca</taxon>
    </lineage>
</organism>
<keyword evidence="1" id="KW-0812">Transmembrane</keyword>
<name>A0AAU9MCS6_9ASTR</name>
<evidence type="ECO:0000313" key="2">
    <source>
        <dbReference type="EMBL" id="CAH1424482.1"/>
    </source>
</evidence>
<keyword evidence="3" id="KW-1185">Reference proteome</keyword>
<dbReference type="Proteomes" id="UP001157418">
    <property type="component" value="Unassembled WGS sequence"/>
</dbReference>
<sequence>MELPPALIEKLKEDIKLKTMKVEVYDSDCLQVGYLKYAGNLTKKSVKWEKCLGMSIIMLPYVVWLICLTNISRSVRSGRVEWVFGLSRMMFWSLNILTYWGCCILM</sequence>
<gene>
    <name evidence="2" type="ORF">LVIROSA_LOCUS11682</name>
</gene>
<feature type="transmembrane region" description="Helical" evidence="1">
    <location>
        <begin position="83"/>
        <end position="105"/>
    </location>
</feature>
<accession>A0AAU9MCS6</accession>
<comment type="caution">
    <text evidence="2">The sequence shown here is derived from an EMBL/GenBank/DDBJ whole genome shotgun (WGS) entry which is preliminary data.</text>
</comment>
<keyword evidence="1" id="KW-0472">Membrane</keyword>
<evidence type="ECO:0000256" key="1">
    <source>
        <dbReference type="SAM" id="Phobius"/>
    </source>
</evidence>
<dbReference type="AlphaFoldDB" id="A0AAU9MCS6"/>
<proteinExistence type="predicted"/>
<protein>
    <submittedName>
        <fullName evidence="2">Uncharacterized protein</fullName>
    </submittedName>
</protein>
<dbReference type="EMBL" id="CAKMRJ010001657">
    <property type="protein sequence ID" value="CAH1424482.1"/>
    <property type="molecule type" value="Genomic_DNA"/>
</dbReference>